<reference evidence="2" key="1">
    <citation type="submission" date="2020-10" db="EMBL/GenBank/DDBJ databases">
        <authorList>
            <person name="Gilroy R."/>
        </authorList>
    </citation>
    <scope>NUCLEOTIDE SEQUENCE</scope>
    <source>
        <strain evidence="2">10192</strain>
    </source>
</reference>
<dbReference type="Pfam" id="PF00535">
    <property type="entry name" value="Glycos_transf_2"/>
    <property type="match status" value="1"/>
</dbReference>
<evidence type="ECO:0000259" key="1">
    <source>
        <dbReference type="Pfam" id="PF00535"/>
    </source>
</evidence>
<dbReference type="PANTHER" id="PTHR10859">
    <property type="entry name" value="GLYCOSYL TRANSFERASE"/>
    <property type="match status" value="1"/>
</dbReference>
<sequence>MINNKKVVVIMPAYNAEKTLKQTYDEIYKDFVDEVILVDDNSQDNTKLVSKELNIKTIVHKENKGYGGNQKSCYKAALKSGADIVVMLHPDYQYTPKLIPAIVCMMAFEQYDAVLASRMLGNSALKGGMPLYKFVANKFLTAFENVFTGEKLSEYHTGFRGFTKEVLQKLPLAACNDDFIFDNEMIALLFYNNYNIGELSCPTKYFKEASSINFVRSCKYGLGVLAVSIKYRLAKWGFKSGIFKNNAAKLDLNTELEYFYQ</sequence>
<organism evidence="2 3">
    <name type="scientific">Candidatus Scatousia excrementipullorum</name>
    <dbReference type="NCBI Taxonomy" id="2840936"/>
    <lineage>
        <taxon>Bacteria</taxon>
        <taxon>Candidatus Scatousia</taxon>
    </lineage>
</organism>
<feature type="domain" description="Glycosyltransferase 2-like" evidence="1">
    <location>
        <begin position="9"/>
        <end position="170"/>
    </location>
</feature>
<dbReference type="InterPro" id="IPR029044">
    <property type="entry name" value="Nucleotide-diphossugar_trans"/>
</dbReference>
<dbReference type="EMBL" id="JADIND010000053">
    <property type="protein sequence ID" value="MBO8430239.1"/>
    <property type="molecule type" value="Genomic_DNA"/>
</dbReference>
<dbReference type="InterPro" id="IPR001173">
    <property type="entry name" value="Glyco_trans_2-like"/>
</dbReference>
<name>A0A9D9DM38_9BACT</name>
<protein>
    <submittedName>
        <fullName evidence="2">Glycosyltransferase family 2 protein</fullName>
    </submittedName>
</protein>
<dbReference type="Proteomes" id="UP000823632">
    <property type="component" value="Unassembled WGS sequence"/>
</dbReference>
<dbReference type="PANTHER" id="PTHR10859:SF114">
    <property type="entry name" value="DOLICHOL-PHOSPHATE MANNOSYLTRANSFERASE"/>
    <property type="match status" value="1"/>
</dbReference>
<dbReference type="CDD" id="cd04179">
    <property type="entry name" value="DPM_DPG-synthase_like"/>
    <property type="match status" value="1"/>
</dbReference>
<evidence type="ECO:0000313" key="2">
    <source>
        <dbReference type="EMBL" id="MBO8430239.1"/>
    </source>
</evidence>
<dbReference type="AlphaFoldDB" id="A0A9D9DM38"/>
<evidence type="ECO:0000313" key="3">
    <source>
        <dbReference type="Proteomes" id="UP000823632"/>
    </source>
</evidence>
<dbReference type="Gene3D" id="3.90.550.10">
    <property type="entry name" value="Spore Coat Polysaccharide Biosynthesis Protein SpsA, Chain A"/>
    <property type="match status" value="1"/>
</dbReference>
<dbReference type="GO" id="GO:0006487">
    <property type="term" value="P:protein N-linked glycosylation"/>
    <property type="evidence" value="ECO:0007669"/>
    <property type="project" value="TreeGrafter"/>
</dbReference>
<dbReference type="SUPFAM" id="SSF53448">
    <property type="entry name" value="Nucleotide-diphospho-sugar transferases"/>
    <property type="match status" value="1"/>
</dbReference>
<accession>A0A9D9DM38</accession>
<comment type="caution">
    <text evidence="2">The sequence shown here is derived from an EMBL/GenBank/DDBJ whole genome shotgun (WGS) entry which is preliminary data.</text>
</comment>
<reference evidence="2" key="2">
    <citation type="journal article" date="2021" name="PeerJ">
        <title>Extensive microbial diversity within the chicken gut microbiome revealed by metagenomics and culture.</title>
        <authorList>
            <person name="Gilroy R."/>
            <person name="Ravi A."/>
            <person name="Getino M."/>
            <person name="Pursley I."/>
            <person name="Horton D.L."/>
            <person name="Alikhan N.F."/>
            <person name="Baker D."/>
            <person name="Gharbi K."/>
            <person name="Hall N."/>
            <person name="Watson M."/>
            <person name="Adriaenssens E.M."/>
            <person name="Foster-Nyarko E."/>
            <person name="Jarju S."/>
            <person name="Secka A."/>
            <person name="Antonio M."/>
            <person name="Oren A."/>
            <person name="Chaudhuri R.R."/>
            <person name="La Ragione R."/>
            <person name="Hildebrand F."/>
            <person name="Pallen M.J."/>
        </authorList>
    </citation>
    <scope>NUCLEOTIDE SEQUENCE</scope>
    <source>
        <strain evidence="2">10192</strain>
    </source>
</reference>
<proteinExistence type="predicted"/>
<gene>
    <name evidence="2" type="ORF">IAC76_02515</name>
</gene>